<dbReference type="Proteomes" id="UP001161409">
    <property type="component" value="Unassembled WGS sequence"/>
</dbReference>
<evidence type="ECO:0000313" key="7">
    <source>
        <dbReference type="Proteomes" id="UP001161409"/>
    </source>
</evidence>
<dbReference type="Gene3D" id="1.10.10.10">
    <property type="entry name" value="Winged helix-like DNA-binding domain superfamily/Winged helix DNA-binding domain"/>
    <property type="match status" value="1"/>
</dbReference>
<keyword evidence="7" id="KW-1185">Reference proteome</keyword>
<evidence type="ECO:0000256" key="1">
    <source>
        <dbReference type="ARBA" id="ARBA00009437"/>
    </source>
</evidence>
<protein>
    <submittedName>
        <fullName evidence="6">Transcriptional regulator</fullName>
    </submittedName>
</protein>
<dbReference type="PANTHER" id="PTHR30118:SF15">
    <property type="entry name" value="TRANSCRIPTIONAL REGULATORY PROTEIN"/>
    <property type="match status" value="1"/>
</dbReference>
<feature type="domain" description="HTH lysR-type" evidence="5">
    <location>
        <begin position="6"/>
        <end position="63"/>
    </location>
</feature>
<dbReference type="PROSITE" id="PS50931">
    <property type="entry name" value="HTH_LYSR"/>
    <property type="match status" value="1"/>
</dbReference>
<proteinExistence type="inferred from homology"/>
<keyword evidence="2" id="KW-0805">Transcription regulation</keyword>
<gene>
    <name evidence="6" type="ORF">GCM10007924_20490</name>
</gene>
<keyword evidence="4" id="KW-0804">Transcription</keyword>
<dbReference type="Pfam" id="PF00126">
    <property type="entry name" value="HTH_1"/>
    <property type="match status" value="1"/>
</dbReference>
<accession>A0ABQ5U6I4</accession>
<comment type="similarity">
    <text evidence="1">Belongs to the LysR transcriptional regulatory family.</text>
</comment>
<dbReference type="CDD" id="cd08417">
    <property type="entry name" value="PBP2_Nitroaromatics_like"/>
    <property type="match status" value="1"/>
</dbReference>
<dbReference type="InterPro" id="IPR037402">
    <property type="entry name" value="YidZ_PBP2"/>
</dbReference>
<dbReference type="RefSeq" id="WP_169562089.1">
    <property type="nucleotide sequence ID" value="NZ_BSNF01000007.1"/>
</dbReference>
<dbReference type="InterPro" id="IPR036388">
    <property type="entry name" value="WH-like_DNA-bd_sf"/>
</dbReference>
<evidence type="ECO:0000259" key="5">
    <source>
        <dbReference type="PROSITE" id="PS50931"/>
    </source>
</evidence>
<dbReference type="Gene3D" id="3.40.190.10">
    <property type="entry name" value="Periplasmic binding protein-like II"/>
    <property type="match status" value="2"/>
</dbReference>
<organism evidence="6 7">
    <name type="scientific">Sneathiella chinensis</name>
    <dbReference type="NCBI Taxonomy" id="349750"/>
    <lineage>
        <taxon>Bacteria</taxon>
        <taxon>Pseudomonadati</taxon>
        <taxon>Pseudomonadota</taxon>
        <taxon>Alphaproteobacteria</taxon>
        <taxon>Sneathiellales</taxon>
        <taxon>Sneathiellaceae</taxon>
        <taxon>Sneathiella</taxon>
    </lineage>
</organism>
<dbReference type="InterPro" id="IPR050389">
    <property type="entry name" value="LysR-type_TF"/>
</dbReference>
<reference evidence="6" key="1">
    <citation type="journal article" date="2014" name="Int. J. Syst. Evol. Microbiol.">
        <title>Complete genome of a new Firmicutes species belonging to the dominant human colonic microbiota ('Ruminococcus bicirculans') reveals two chromosomes and a selective capacity to utilize plant glucans.</title>
        <authorList>
            <consortium name="NISC Comparative Sequencing Program"/>
            <person name="Wegmann U."/>
            <person name="Louis P."/>
            <person name="Goesmann A."/>
            <person name="Henrissat B."/>
            <person name="Duncan S.H."/>
            <person name="Flint H.J."/>
        </authorList>
    </citation>
    <scope>NUCLEOTIDE SEQUENCE</scope>
    <source>
        <strain evidence="6">NBRC 103408</strain>
    </source>
</reference>
<dbReference type="SUPFAM" id="SSF46785">
    <property type="entry name" value="Winged helix' DNA-binding domain"/>
    <property type="match status" value="1"/>
</dbReference>
<dbReference type="Pfam" id="PF03466">
    <property type="entry name" value="LysR_substrate"/>
    <property type="match status" value="1"/>
</dbReference>
<dbReference type="InterPro" id="IPR036390">
    <property type="entry name" value="WH_DNA-bd_sf"/>
</dbReference>
<evidence type="ECO:0000256" key="4">
    <source>
        <dbReference type="ARBA" id="ARBA00023163"/>
    </source>
</evidence>
<dbReference type="InterPro" id="IPR000847">
    <property type="entry name" value="LysR_HTH_N"/>
</dbReference>
<dbReference type="InterPro" id="IPR005119">
    <property type="entry name" value="LysR_subst-bd"/>
</dbReference>
<name>A0ABQ5U6I4_9PROT</name>
<dbReference type="SUPFAM" id="SSF53850">
    <property type="entry name" value="Periplasmic binding protein-like II"/>
    <property type="match status" value="1"/>
</dbReference>
<dbReference type="PANTHER" id="PTHR30118">
    <property type="entry name" value="HTH-TYPE TRANSCRIPTIONAL REGULATOR LEUO-RELATED"/>
    <property type="match status" value="1"/>
</dbReference>
<sequence>MNLRSLDLNLLLTFEVIYDSGNLTQAARVLNVTQPAVSNALLRLRDHFSDSLFVHSDRRMKPTPFAEELILPVRQALDLLRQGLGKKDSFDPSSLTRAVRLSIGDIGETILLPEFVKRLRREAPDIRIHVFQTERRNMAKSLAANDIDFAVDIPLQGGEQISTLPVISECQVCAISPAHPLASRKALALSDYLALEHIHVSSRKTGGGVADVELGRQGLTRKHAVRLQHYQSAFALLAETELALTVPESLARVYECVSFPLPFPVPPLDLHLYWHRNAEGNAFHGWVRNILLEIFDDLQEQKA</sequence>
<comment type="caution">
    <text evidence="6">The sequence shown here is derived from an EMBL/GenBank/DDBJ whole genome shotgun (WGS) entry which is preliminary data.</text>
</comment>
<evidence type="ECO:0000313" key="6">
    <source>
        <dbReference type="EMBL" id="GLQ06828.1"/>
    </source>
</evidence>
<evidence type="ECO:0000256" key="2">
    <source>
        <dbReference type="ARBA" id="ARBA00023015"/>
    </source>
</evidence>
<keyword evidence="3" id="KW-0238">DNA-binding</keyword>
<dbReference type="EMBL" id="BSNF01000007">
    <property type="protein sequence ID" value="GLQ06828.1"/>
    <property type="molecule type" value="Genomic_DNA"/>
</dbReference>
<evidence type="ECO:0000256" key="3">
    <source>
        <dbReference type="ARBA" id="ARBA00023125"/>
    </source>
</evidence>
<reference evidence="6" key="2">
    <citation type="submission" date="2023-01" db="EMBL/GenBank/DDBJ databases">
        <title>Draft genome sequence of Sneathiella chinensis strain NBRC 103408.</title>
        <authorList>
            <person name="Sun Q."/>
            <person name="Mori K."/>
        </authorList>
    </citation>
    <scope>NUCLEOTIDE SEQUENCE</scope>
    <source>
        <strain evidence="6">NBRC 103408</strain>
    </source>
</reference>
<dbReference type="PRINTS" id="PR00039">
    <property type="entry name" value="HTHLYSR"/>
</dbReference>